<evidence type="ECO:0000256" key="1">
    <source>
        <dbReference type="ARBA" id="ARBA00004123"/>
    </source>
</evidence>
<keyword evidence="3 8" id="KW-0479">Metal-binding</keyword>
<evidence type="ECO:0000256" key="2">
    <source>
        <dbReference type="ARBA" id="ARBA00022664"/>
    </source>
</evidence>
<comment type="subunit">
    <text evidence="8">Component of the spliceosome. Present in the activated B complex, the catalytically activated B* complex which catalyzes the branching, the catalytic step 1 C complex catalyzing the exon ligation, and the postcatalytic P complex containing the ligated exons (mRNA) and the excised lariat intron.</text>
</comment>
<keyword evidence="7 8" id="KW-0539">Nucleus</keyword>
<evidence type="ECO:0000256" key="9">
    <source>
        <dbReference type="SAM" id="Coils"/>
    </source>
</evidence>
<evidence type="ECO:0000313" key="12">
    <source>
        <dbReference type="Proteomes" id="UP000265100"/>
    </source>
</evidence>
<feature type="compositionally biased region" description="Polar residues" evidence="10">
    <location>
        <begin position="316"/>
        <end position="348"/>
    </location>
</feature>
<reference evidence="11 12" key="1">
    <citation type="submission" date="2018-05" db="EMBL/GenBank/DDBJ databases">
        <authorList>
            <person name="Datahose"/>
        </authorList>
    </citation>
    <scope>NUCLEOTIDE SEQUENCE</scope>
</reference>
<evidence type="ECO:0000256" key="6">
    <source>
        <dbReference type="ARBA" id="ARBA00023187"/>
    </source>
</evidence>
<accession>A0A3P8PA95</accession>
<name>A0A3P8PA95_ASTCA</name>
<comment type="similarity">
    <text evidence="8">Belongs to the CWC16 family. YJU2 subfamily.</text>
</comment>
<feature type="coiled-coil region" evidence="9">
    <location>
        <begin position="200"/>
        <end position="229"/>
    </location>
</feature>
<dbReference type="PANTHER" id="PTHR12111:SF1">
    <property type="entry name" value="SPLICING FACTOR YJU2"/>
    <property type="match status" value="1"/>
</dbReference>
<feature type="region of interest" description="Disordered" evidence="10">
    <location>
        <begin position="234"/>
        <end position="368"/>
    </location>
</feature>
<evidence type="ECO:0000256" key="5">
    <source>
        <dbReference type="ARBA" id="ARBA00022833"/>
    </source>
</evidence>
<dbReference type="AlphaFoldDB" id="A0A3P8PA95"/>
<gene>
    <name evidence="8 11" type="primary">YJU2</name>
</gene>
<evidence type="ECO:0000256" key="10">
    <source>
        <dbReference type="SAM" id="MobiDB-lite"/>
    </source>
</evidence>
<dbReference type="Pfam" id="PF04502">
    <property type="entry name" value="Saf4_Yju2"/>
    <property type="match status" value="2"/>
</dbReference>
<dbReference type="GO" id="GO:0043524">
    <property type="term" value="P:negative regulation of neuron apoptotic process"/>
    <property type="evidence" value="ECO:0007669"/>
    <property type="project" value="Ensembl"/>
</dbReference>
<reference evidence="11" key="4">
    <citation type="submission" date="2025-09" db="UniProtKB">
        <authorList>
            <consortium name="Ensembl"/>
        </authorList>
    </citation>
    <scope>IDENTIFICATION</scope>
</reference>
<keyword evidence="12" id="KW-1185">Reference proteome</keyword>
<protein>
    <recommendedName>
        <fullName evidence="8">Splicing factor YJU2</fullName>
    </recommendedName>
</protein>
<dbReference type="GO" id="GO:0000349">
    <property type="term" value="P:generation of catalytic spliceosome for first transesterification step"/>
    <property type="evidence" value="ECO:0007669"/>
    <property type="project" value="UniProtKB-UniRule"/>
</dbReference>
<feature type="binding site" evidence="8">
    <location>
        <position position="43"/>
    </location>
    <ligand>
        <name>Zn(2+)</name>
        <dbReference type="ChEBI" id="CHEBI:29105"/>
    </ligand>
</feature>
<keyword evidence="9" id="KW-0175">Coiled coil</keyword>
<comment type="function">
    <text evidence="8">Part of the spliceosome which catalyzes two sequential transesterification reactions, first the excision of the non-coding intron from pre-mRNA and then the ligation of the coding exons to form the mature mRNA. Plays a role in stabilizing the structure of the spliceosome catalytic core and docking of the branch helix into the active site, producing 5'-exon and lariat intron-3'-intermediates. May protect cells from TP53-dependent apoptosis upon dsDNA break damage through association with PRP19-CD5L complex.</text>
</comment>
<proteinExistence type="inferred from homology"/>
<reference evidence="12" key="2">
    <citation type="submission" date="2023-03" db="EMBL/GenBank/DDBJ databases">
        <authorList>
            <consortium name="Wellcome Sanger Institute Data Sharing"/>
        </authorList>
    </citation>
    <scope>NUCLEOTIDE SEQUENCE [LARGE SCALE GENOMIC DNA]</scope>
</reference>
<dbReference type="InterPro" id="IPR043701">
    <property type="entry name" value="Yju2"/>
</dbReference>
<dbReference type="HAMAP" id="MF_03226">
    <property type="entry name" value="YJU2"/>
    <property type="match status" value="1"/>
</dbReference>
<dbReference type="GeneTree" id="ENSGT00530000063615"/>
<keyword evidence="5 8" id="KW-0862">Zinc</keyword>
<evidence type="ECO:0000313" key="11">
    <source>
        <dbReference type="Ensembl" id="ENSACLP00000013924.2"/>
    </source>
</evidence>
<dbReference type="Ensembl" id="ENSACLT00000014261.2">
    <property type="protein sequence ID" value="ENSACLP00000013924.2"/>
    <property type="gene ID" value="ENSACLG00000009506.2"/>
</dbReference>
<evidence type="ECO:0000256" key="7">
    <source>
        <dbReference type="ARBA" id="ARBA00023242"/>
    </source>
</evidence>
<feature type="binding site" evidence="8">
    <location>
        <position position="83"/>
    </location>
    <ligand>
        <name>Zn(2+)</name>
        <dbReference type="ChEBI" id="CHEBI:29105"/>
    </ligand>
</feature>
<dbReference type="GO" id="GO:0046872">
    <property type="term" value="F:metal ion binding"/>
    <property type="evidence" value="ECO:0007669"/>
    <property type="project" value="UniProtKB-KW"/>
</dbReference>
<keyword evidence="4 8" id="KW-0747">Spliceosome</keyword>
<dbReference type="Proteomes" id="UP000265100">
    <property type="component" value="Chromosome 19"/>
</dbReference>
<evidence type="ECO:0000256" key="4">
    <source>
        <dbReference type="ARBA" id="ARBA00022728"/>
    </source>
</evidence>
<sequence>MSERKVLNKYYPPDFDPSKIPKLKLPKDRQYVVRLMAPFNMRCKTCGEYIYKGKKFNARKETVQNETYMGLPIFRFYIKCTRCLAEITFKTDPENTDYAMEHGATRNFQAEKLIEEEEKRIQQEREEEELNNPMKVSVLKVILCSYLNWHMKHRMNGFPILDQVLENRTKDSKLEMEVLENLQELKELNQRQALVDFEGMIDQYREMEKREREREKEEDEREMKEMLDRALVKRLRESDSDSETEEESSSKQSNKSSSDKPTDILTADKPTEAEGASAGGAKKAKVESWERSVGTLGGKGALGSLIVRKKPVMTVSKPSSVTETAAPISQTDSKPATTDASKPVTTQNGSSSLSLLGAYSDSDSNDSE</sequence>
<evidence type="ECO:0000256" key="8">
    <source>
        <dbReference type="HAMAP-Rule" id="MF_03226"/>
    </source>
</evidence>
<keyword evidence="6" id="KW-0508">mRNA splicing</keyword>
<dbReference type="GO" id="GO:0071006">
    <property type="term" value="C:U2-type catalytic step 1 spliceosome"/>
    <property type="evidence" value="ECO:0007669"/>
    <property type="project" value="UniProtKB-UniRule"/>
</dbReference>
<dbReference type="GO" id="GO:0043518">
    <property type="term" value="P:negative regulation of DNA damage response, signal transduction by p53 class mediator"/>
    <property type="evidence" value="ECO:0007669"/>
    <property type="project" value="Ensembl"/>
</dbReference>
<organism evidence="11 12">
    <name type="scientific">Astatotilapia calliptera</name>
    <name type="common">Eastern happy</name>
    <name type="synonym">Chromis callipterus</name>
    <dbReference type="NCBI Taxonomy" id="8154"/>
    <lineage>
        <taxon>Eukaryota</taxon>
        <taxon>Metazoa</taxon>
        <taxon>Chordata</taxon>
        <taxon>Craniata</taxon>
        <taxon>Vertebrata</taxon>
        <taxon>Euteleostomi</taxon>
        <taxon>Actinopterygii</taxon>
        <taxon>Neopterygii</taxon>
        <taxon>Teleostei</taxon>
        <taxon>Neoteleostei</taxon>
        <taxon>Acanthomorphata</taxon>
        <taxon>Ovalentaria</taxon>
        <taxon>Cichlomorphae</taxon>
        <taxon>Cichliformes</taxon>
        <taxon>Cichlidae</taxon>
        <taxon>African cichlids</taxon>
        <taxon>Pseudocrenilabrinae</taxon>
        <taxon>Haplochromini</taxon>
        <taxon>Astatotilapia</taxon>
    </lineage>
</organism>
<feature type="binding site" evidence="8">
    <location>
        <position position="46"/>
    </location>
    <ligand>
        <name>Zn(2+)</name>
        <dbReference type="ChEBI" id="CHEBI:29105"/>
    </ligand>
</feature>
<dbReference type="InterPro" id="IPR007590">
    <property type="entry name" value="Saf4/Yju2"/>
</dbReference>
<keyword evidence="2" id="KW-0507">mRNA processing</keyword>
<evidence type="ECO:0000256" key="3">
    <source>
        <dbReference type="ARBA" id="ARBA00022723"/>
    </source>
</evidence>
<feature type="compositionally biased region" description="Low complexity" evidence="10">
    <location>
        <begin position="349"/>
        <end position="362"/>
    </location>
</feature>
<feature type="binding site" evidence="8">
    <location>
        <position position="80"/>
    </location>
    <ligand>
        <name>Zn(2+)</name>
        <dbReference type="ChEBI" id="CHEBI:29105"/>
    </ligand>
</feature>
<comment type="subcellular location">
    <subcellularLocation>
        <location evidence="1 8">Nucleus</location>
    </subcellularLocation>
</comment>
<dbReference type="Bgee" id="ENSACLG00000009506">
    <property type="expression patterns" value="Expressed in ovary and 7 other cell types or tissues"/>
</dbReference>
<dbReference type="PANTHER" id="PTHR12111">
    <property type="entry name" value="SPLICING FACTOR YJU2"/>
    <property type="match status" value="1"/>
</dbReference>
<reference evidence="11" key="3">
    <citation type="submission" date="2025-08" db="UniProtKB">
        <authorList>
            <consortium name="Ensembl"/>
        </authorList>
    </citation>
    <scope>IDENTIFICATION</scope>
</reference>